<proteinExistence type="predicted"/>
<reference evidence="10 11" key="1">
    <citation type="submission" date="2022-12" db="EMBL/GenBank/DDBJ databases">
        <title>Chromosome-level genome assembly of true bugs.</title>
        <authorList>
            <person name="Ma L."/>
            <person name="Li H."/>
        </authorList>
    </citation>
    <scope>NUCLEOTIDE SEQUENCE [LARGE SCALE GENOMIC DNA]</scope>
    <source>
        <strain evidence="10">Lab_2022b</strain>
    </source>
</reference>
<comment type="subcellular location">
    <subcellularLocation>
        <location evidence="1">Nucleus</location>
    </subcellularLocation>
</comment>
<organism evidence="10 11">
    <name type="scientific">Rhynocoris fuscipes</name>
    <dbReference type="NCBI Taxonomy" id="488301"/>
    <lineage>
        <taxon>Eukaryota</taxon>
        <taxon>Metazoa</taxon>
        <taxon>Ecdysozoa</taxon>
        <taxon>Arthropoda</taxon>
        <taxon>Hexapoda</taxon>
        <taxon>Insecta</taxon>
        <taxon>Pterygota</taxon>
        <taxon>Neoptera</taxon>
        <taxon>Paraneoptera</taxon>
        <taxon>Hemiptera</taxon>
        <taxon>Heteroptera</taxon>
        <taxon>Panheteroptera</taxon>
        <taxon>Cimicomorpha</taxon>
        <taxon>Reduviidae</taxon>
        <taxon>Harpactorinae</taxon>
        <taxon>Harpactorini</taxon>
        <taxon>Rhynocoris</taxon>
    </lineage>
</organism>
<dbReference type="AlphaFoldDB" id="A0AAW1D0U1"/>
<dbReference type="InterPro" id="IPR036236">
    <property type="entry name" value="Znf_C2H2_sf"/>
</dbReference>
<dbReference type="GO" id="GO:0005634">
    <property type="term" value="C:nucleus"/>
    <property type="evidence" value="ECO:0007669"/>
    <property type="project" value="UniProtKB-SubCell"/>
</dbReference>
<protein>
    <recommendedName>
        <fullName evidence="9">C2H2-type domain-containing protein</fullName>
    </recommendedName>
</protein>
<dbReference type="GO" id="GO:0000981">
    <property type="term" value="F:DNA-binding transcription factor activity, RNA polymerase II-specific"/>
    <property type="evidence" value="ECO:0007669"/>
    <property type="project" value="TreeGrafter"/>
</dbReference>
<dbReference type="InterPro" id="IPR043359">
    <property type="entry name" value="GLI-like"/>
</dbReference>
<feature type="domain" description="C2H2-type" evidence="9">
    <location>
        <begin position="42"/>
        <end position="71"/>
    </location>
</feature>
<evidence type="ECO:0000256" key="2">
    <source>
        <dbReference type="ARBA" id="ARBA00022723"/>
    </source>
</evidence>
<dbReference type="PANTHER" id="PTHR45718:SF4">
    <property type="entry name" value="TRANSCRIPTIONAL ACTIVATOR CUBITUS INTERRUPTUS"/>
    <property type="match status" value="1"/>
</dbReference>
<dbReference type="FunFam" id="3.30.160.60:FF:000041">
    <property type="entry name" value="Zinc finger protein ZIC 1"/>
    <property type="match status" value="1"/>
</dbReference>
<dbReference type="FunFam" id="3.30.160.60:FF:000039">
    <property type="entry name" value="Zinc finger protein ZIC 1"/>
    <property type="match status" value="1"/>
</dbReference>
<evidence type="ECO:0000256" key="5">
    <source>
        <dbReference type="ARBA" id="ARBA00022833"/>
    </source>
</evidence>
<dbReference type="PROSITE" id="PS50157">
    <property type="entry name" value="ZINC_FINGER_C2H2_2"/>
    <property type="match status" value="2"/>
</dbReference>
<keyword evidence="3" id="KW-0677">Repeat</keyword>
<dbReference type="GO" id="GO:0008270">
    <property type="term" value="F:zinc ion binding"/>
    <property type="evidence" value="ECO:0007669"/>
    <property type="project" value="UniProtKB-KW"/>
</dbReference>
<evidence type="ECO:0000256" key="3">
    <source>
        <dbReference type="ARBA" id="ARBA00022737"/>
    </source>
</evidence>
<dbReference type="SMART" id="SM00355">
    <property type="entry name" value="ZnF_C2H2"/>
    <property type="match status" value="2"/>
</dbReference>
<feature type="region of interest" description="Disordered" evidence="8">
    <location>
        <begin position="85"/>
        <end position="119"/>
    </location>
</feature>
<evidence type="ECO:0000256" key="7">
    <source>
        <dbReference type="PROSITE-ProRule" id="PRU00042"/>
    </source>
</evidence>
<evidence type="ECO:0000313" key="11">
    <source>
        <dbReference type="Proteomes" id="UP001461498"/>
    </source>
</evidence>
<evidence type="ECO:0000259" key="9">
    <source>
        <dbReference type="PROSITE" id="PS50157"/>
    </source>
</evidence>
<dbReference type="Pfam" id="PF00096">
    <property type="entry name" value="zf-C2H2"/>
    <property type="match status" value="1"/>
</dbReference>
<keyword evidence="6" id="KW-0539">Nucleus</keyword>
<evidence type="ECO:0000256" key="4">
    <source>
        <dbReference type="ARBA" id="ARBA00022771"/>
    </source>
</evidence>
<keyword evidence="11" id="KW-1185">Reference proteome</keyword>
<keyword evidence="2" id="KW-0479">Metal-binding</keyword>
<dbReference type="SUPFAM" id="SSF57667">
    <property type="entry name" value="beta-beta-alpha zinc fingers"/>
    <property type="match status" value="1"/>
</dbReference>
<dbReference type="Proteomes" id="UP001461498">
    <property type="component" value="Unassembled WGS sequence"/>
</dbReference>
<feature type="compositionally biased region" description="Basic residues" evidence="8">
    <location>
        <begin position="88"/>
        <end position="97"/>
    </location>
</feature>
<evidence type="ECO:0000256" key="6">
    <source>
        <dbReference type="ARBA" id="ARBA00023242"/>
    </source>
</evidence>
<dbReference type="EMBL" id="JAPXFL010000007">
    <property type="protein sequence ID" value="KAK9504167.1"/>
    <property type="molecule type" value="Genomic_DNA"/>
</dbReference>
<gene>
    <name evidence="10" type="ORF">O3M35_010556</name>
</gene>
<dbReference type="PROSITE" id="PS00028">
    <property type="entry name" value="ZINC_FINGER_C2H2_1"/>
    <property type="match status" value="2"/>
</dbReference>
<feature type="domain" description="C2H2-type" evidence="9">
    <location>
        <begin position="72"/>
        <end position="101"/>
    </location>
</feature>
<keyword evidence="4 7" id="KW-0863">Zinc-finger</keyword>
<dbReference type="Gene3D" id="3.30.160.60">
    <property type="entry name" value="Classic Zinc Finger"/>
    <property type="match status" value="2"/>
</dbReference>
<sequence length="178" mass="19198">MVIPRIASLGGQVITGPSAFQTPPWKSEVRKILNEMIGEKPFKCEFEGCDRRFANSSDRKKHSHVHTSDKPYNCRVSGCDKSYTHPSSLRKHMKVHGGGKTPPHGYDSDDSNSSSAGSISVAEPTIPLTAGINSGLPLGVGGPPTPQWYDHTATAPPAPTHFHHHGFMPHQHGATAAY</sequence>
<evidence type="ECO:0000313" key="10">
    <source>
        <dbReference type="EMBL" id="KAK9504167.1"/>
    </source>
</evidence>
<evidence type="ECO:0000256" key="8">
    <source>
        <dbReference type="SAM" id="MobiDB-lite"/>
    </source>
</evidence>
<evidence type="ECO:0000256" key="1">
    <source>
        <dbReference type="ARBA" id="ARBA00004123"/>
    </source>
</evidence>
<dbReference type="GO" id="GO:0000978">
    <property type="term" value="F:RNA polymerase II cis-regulatory region sequence-specific DNA binding"/>
    <property type="evidence" value="ECO:0007669"/>
    <property type="project" value="TreeGrafter"/>
</dbReference>
<accession>A0AAW1D0U1</accession>
<comment type="caution">
    <text evidence="10">The sequence shown here is derived from an EMBL/GenBank/DDBJ whole genome shotgun (WGS) entry which is preliminary data.</text>
</comment>
<keyword evidence="5" id="KW-0862">Zinc</keyword>
<name>A0AAW1D0U1_9HEMI</name>
<dbReference type="PANTHER" id="PTHR45718">
    <property type="entry name" value="TRANSCRIPTIONAL ACTIVATOR CUBITUS INTERRUPTUS"/>
    <property type="match status" value="1"/>
</dbReference>
<dbReference type="InterPro" id="IPR013087">
    <property type="entry name" value="Znf_C2H2_type"/>
</dbReference>